<name>A0ABS4HHA0_9BACI</name>
<dbReference type="Gene3D" id="2.40.30.200">
    <property type="match status" value="1"/>
</dbReference>
<feature type="domain" description="Siphovirus-type tail component C-terminal" evidence="2">
    <location>
        <begin position="418"/>
        <end position="477"/>
    </location>
</feature>
<dbReference type="Proteomes" id="UP001519328">
    <property type="component" value="Unassembled WGS sequence"/>
</dbReference>
<dbReference type="Gene3D" id="2.60.120.860">
    <property type="match status" value="1"/>
</dbReference>
<dbReference type="InterPro" id="IPR006520">
    <property type="entry name" value="Dit_BPSPP_N"/>
</dbReference>
<organism evidence="3 4">
    <name type="scientific">Virgibacillus litoralis</name>
    <dbReference type="NCBI Taxonomy" id="578221"/>
    <lineage>
        <taxon>Bacteria</taxon>
        <taxon>Bacillati</taxon>
        <taxon>Bacillota</taxon>
        <taxon>Bacilli</taxon>
        <taxon>Bacillales</taxon>
        <taxon>Bacillaceae</taxon>
        <taxon>Virgibacillus</taxon>
    </lineage>
</organism>
<comment type="caution">
    <text evidence="3">The sequence shown here is derived from an EMBL/GenBank/DDBJ whole genome shotgun (WGS) entry which is preliminary data.</text>
</comment>
<evidence type="ECO:0000313" key="3">
    <source>
        <dbReference type="EMBL" id="MBP1950302.1"/>
    </source>
</evidence>
<evidence type="ECO:0000259" key="1">
    <source>
        <dbReference type="Pfam" id="PF05709"/>
    </source>
</evidence>
<dbReference type="EMBL" id="JAGGKK010000020">
    <property type="protein sequence ID" value="MBP1950302.1"/>
    <property type="molecule type" value="Genomic_DNA"/>
</dbReference>
<evidence type="ECO:0000259" key="2">
    <source>
        <dbReference type="Pfam" id="PF22768"/>
    </source>
</evidence>
<dbReference type="Pfam" id="PF22768">
    <property type="entry name" value="SPP1_Dit"/>
    <property type="match status" value="1"/>
</dbReference>
<dbReference type="InterPro" id="IPR054738">
    <property type="entry name" value="Siphovirus-type_tail_C"/>
</dbReference>
<evidence type="ECO:0000313" key="4">
    <source>
        <dbReference type="Proteomes" id="UP001519328"/>
    </source>
</evidence>
<keyword evidence="4" id="KW-1185">Reference proteome</keyword>
<dbReference type="NCBIfam" id="TIGR01633">
    <property type="entry name" value="phi3626_gp14_N"/>
    <property type="match status" value="1"/>
</dbReference>
<reference evidence="3 4" key="1">
    <citation type="submission" date="2021-03" db="EMBL/GenBank/DDBJ databases">
        <title>Genomic Encyclopedia of Type Strains, Phase IV (KMG-IV): sequencing the most valuable type-strain genomes for metagenomic binning, comparative biology and taxonomic classification.</title>
        <authorList>
            <person name="Goeker M."/>
        </authorList>
    </citation>
    <scope>NUCLEOTIDE SEQUENCE [LARGE SCALE GENOMIC DNA]</scope>
    <source>
        <strain evidence="3 4">DSM 21085</strain>
    </source>
</reference>
<accession>A0ABS4HHA0</accession>
<dbReference type="Pfam" id="PF05709">
    <property type="entry name" value="Sipho_tail"/>
    <property type="match status" value="1"/>
</dbReference>
<dbReference type="InterPro" id="IPR008841">
    <property type="entry name" value="Siphovirus-type_tail_N"/>
</dbReference>
<gene>
    <name evidence="3" type="ORF">J2Z82_003259</name>
</gene>
<sequence length="478" mass="53951">MPLKSLTFNNIRKPWLHLLRGRSKPPFASISRDLLTVPGMDGAYLQSSSIQPLIINQPVGFTVRDDNHALQLKDELASWLVTDESVELQFDDEPGRIYYAVVQNSIDDFEKFAELRNGTIQFLCLDPYSYGSELTEDFLGNDVVTITNGGTAEADPIFELEVLAPITFAMVSDGEEYNLIGRPAKVDQEVIDTKTLLLEERGDTLSTWGATPTNVDGTVDGNLGTDGDGITVPSYGTNTPDWHGPALLKEITPAQDFEVEMHLEGRTTQEDQTVRIEFYAFDEGMNELGKMAVLDNSPNVHTKVAEARLGDRATGQYFMSSRNYEQRTEFWFGMVRMKRVGNKIEFYVTRIDNSSDHVDSLREVFVDRANNYGGRLQYIQIHIGKYGDTPRAYGPKINYIRATGLAQTTVDQTPYIAYAGDVIKFDHKNDELLINGEDRKDLKDFGAQYFKLAKGDNQIVMHPNNVFNTIARYRERFK</sequence>
<dbReference type="RefSeq" id="WP_209481788.1">
    <property type="nucleotide sequence ID" value="NZ_JAGGKK010000020.1"/>
</dbReference>
<proteinExistence type="predicted"/>
<feature type="domain" description="Siphovirus-type tail component RIFT-related" evidence="1">
    <location>
        <begin position="17"/>
        <end position="124"/>
    </location>
</feature>
<protein>
    <submittedName>
        <fullName evidence="3">Phage tail component-like protein</fullName>
    </submittedName>
</protein>